<dbReference type="Proteomes" id="UP001159427">
    <property type="component" value="Unassembled WGS sequence"/>
</dbReference>
<proteinExistence type="predicted"/>
<name>A0ABN8M5G4_9CNID</name>
<feature type="non-terminal residue" evidence="1">
    <location>
        <position position="1"/>
    </location>
</feature>
<dbReference type="EMBL" id="CALNXI010000320">
    <property type="protein sequence ID" value="CAH3024792.1"/>
    <property type="molecule type" value="Genomic_DNA"/>
</dbReference>
<organism evidence="1 2">
    <name type="scientific">Porites evermanni</name>
    <dbReference type="NCBI Taxonomy" id="104178"/>
    <lineage>
        <taxon>Eukaryota</taxon>
        <taxon>Metazoa</taxon>
        <taxon>Cnidaria</taxon>
        <taxon>Anthozoa</taxon>
        <taxon>Hexacorallia</taxon>
        <taxon>Scleractinia</taxon>
        <taxon>Fungiina</taxon>
        <taxon>Poritidae</taxon>
        <taxon>Porites</taxon>
    </lineage>
</organism>
<comment type="caution">
    <text evidence="1">The sequence shown here is derived from an EMBL/GenBank/DDBJ whole genome shotgun (WGS) entry which is preliminary data.</text>
</comment>
<accession>A0ABN8M5G4</accession>
<gene>
    <name evidence="1" type="ORF">PEVE_00024037</name>
</gene>
<feature type="non-terminal residue" evidence="1">
    <location>
        <position position="95"/>
    </location>
</feature>
<protein>
    <submittedName>
        <fullName evidence="1">Uncharacterized protein</fullName>
    </submittedName>
</protein>
<sequence length="95" mass="10894">HVSRLPLVVREEDNYLSYENFPVLCRDAASIMLPASPPSKKYVCKQTFDCCRECNHAFYTCISMAGYTYGACMRGAYKCMCDCIDQKSYSELPYK</sequence>
<keyword evidence="2" id="KW-1185">Reference proteome</keyword>
<reference evidence="1 2" key="1">
    <citation type="submission" date="2022-05" db="EMBL/GenBank/DDBJ databases">
        <authorList>
            <consortium name="Genoscope - CEA"/>
            <person name="William W."/>
        </authorList>
    </citation>
    <scope>NUCLEOTIDE SEQUENCE [LARGE SCALE GENOMIC DNA]</scope>
</reference>
<evidence type="ECO:0000313" key="1">
    <source>
        <dbReference type="EMBL" id="CAH3024792.1"/>
    </source>
</evidence>
<evidence type="ECO:0000313" key="2">
    <source>
        <dbReference type="Proteomes" id="UP001159427"/>
    </source>
</evidence>